<sequence>MIGIYASAQITNIPDANFEQALIDLGYDTVLDGQVLTANINTVTSLDVESKNLTNLTGIEDFTALEFLSVTNNLLTNLNLSQNTNLTELRCVSNELTSINISQNTALERLWVTGNDLTALDVSQNTNLIDLRCANNPFTSLDVSNNINLEYLVIYWNSLEVLDVSQNINLTHLDCNGSDFLTTLNVKNGTNYLITFFDATNSPNLSCIQVDNAAYSTTNWTDIDPTTSFSSFCQNYYAYIPDDNFEQALIDLGYDDVLDDYVLAHNINTITSLDVSAKNIATLSGIQFFTALETLACENNSLSVLDIRSNPNLETLSCYNNQITELYVYQYPFSSNLKTLSCYNNQISYLYFGLDNVLEELHCFNNQIEAISLLNNITLQTLNCYGNELTALDLSQTSSLSWLRCDNNQLKALDVKNSNNSQMTYFNTSNNPDLSCINVDDANYASTNWTNIDATTTFSETCADYYTAIPDSNFEQALIDLGYDTVIDGQVLTASIKTITHLNINNYSISDVTGIQDFELLTELSCSQNNLTTLDVSQNSNLTTLICVENALTSLNVSQNTNLVSLQCTFNQLTTLDVSQNNNLVSLLCLYNSITALDVSQNSQLINLSCSYNQLTSLNIKNGNNTNFFSFDAKDNSNLSCVEVDDVTFANANLSTGINGITVFSEDCTPSYTAIPDVNFEQALIDLGYDTVIDGQVLTSNISTVTNLNVYAKNISDLDGIQDFSALEELNCAANQLAVFDVSQNLNLETLYCFQNQLQNLDVSNNTQLTYLDCSNNQLTVLNLDQNQYLERLYCTDNDLLVLDVSLNGDLYTLSCYNNNLHGLNVANANNTNFNLFQANNNPNLTCIQVDDATYATANWTDIDATASFSDFCYTLIPDPNFEQALMDLGLDNFMDGQVQTSNINGVINLNVSNKNIADLTGIEDFVSLEILDCSSNNLTNLDFSNNFLLFFLDCHANDLTSLNVSNNANLASLDCSNNQLTTLNVTHNNDLLELSTNINQLSQLDVSQNNNLEWLNCNSNLLTSLDVSNNPALLGLTLTGNQITSLDLSQNLNLQFLYCDFNQLQALDVSLQTDLIHLHCSANQLTALDVSQNINLTTLRGYSNLYTAINLANGNNAAMTDVNLINNPDLTCIQIDNGFTPPTDGSWQKDTAASYSYACSTLGIETTNIDTLKMYPNPVEEYLTITSKIPLTLQLYNVQGQLLKTVKVDENTTVDFNGLPSGVYFLKDVNGLANKKIVKY</sequence>
<evidence type="ECO:0000256" key="1">
    <source>
        <dbReference type="ARBA" id="ARBA00022614"/>
    </source>
</evidence>
<dbReference type="SUPFAM" id="SSF52058">
    <property type="entry name" value="L domain-like"/>
    <property type="match status" value="4"/>
</dbReference>
<evidence type="ECO:0000256" key="2">
    <source>
        <dbReference type="ARBA" id="ARBA00022729"/>
    </source>
</evidence>
<proteinExistence type="predicted"/>
<comment type="caution">
    <text evidence="5">The sequence shown here is derived from an EMBL/GenBank/DDBJ whole genome shotgun (WGS) entry which is preliminary data.</text>
</comment>
<dbReference type="EMBL" id="BAABBI010000006">
    <property type="protein sequence ID" value="GAA3792018.1"/>
    <property type="molecule type" value="Genomic_DNA"/>
</dbReference>
<keyword evidence="2" id="KW-0732">Signal</keyword>
<feature type="domain" description="Secretion system C-terminal sorting" evidence="4">
    <location>
        <begin position="1175"/>
        <end position="1233"/>
    </location>
</feature>
<keyword evidence="3" id="KW-0677">Repeat</keyword>
<name>A0ABP7HH12_9FLAO</name>
<keyword evidence="1" id="KW-0433">Leucine-rich repeat</keyword>
<organism evidence="5 6">
    <name type="scientific">Corallibacter vietnamensis</name>
    <dbReference type="NCBI Taxonomy" id="904130"/>
    <lineage>
        <taxon>Bacteria</taxon>
        <taxon>Pseudomonadati</taxon>
        <taxon>Bacteroidota</taxon>
        <taxon>Flavobacteriia</taxon>
        <taxon>Flavobacteriales</taxon>
        <taxon>Flavobacteriaceae</taxon>
        <taxon>Corallibacter</taxon>
    </lineage>
</organism>
<protein>
    <recommendedName>
        <fullName evidence="4">Secretion system C-terminal sorting domain-containing protein</fullName>
    </recommendedName>
</protein>
<dbReference type="PANTHER" id="PTHR47566">
    <property type="match status" value="1"/>
</dbReference>
<gene>
    <name evidence="5" type="ORF">GCM10022271_25500</name>
</gene>
<evidence type="ECO:0000313" key="5">
    <source>
        <dbReference type="EMBL" id="GAA3792018.1"/>
    </source>
</evidence>
<dbReference type="Proteomes" id="UP001501456">
    <property type="component" value="Unassembled WGS sequence"/>
</dbReference>
<evidence type="ECO:0000259" key="4">
    <source>
        <dbReference type="Pfam" id="PF18962"/>
    </source>
</evidence>
<dbReference type="InterPro" id="IPR026444">
    <property type="entry name" value="Secre_tail"/>
</dbReference>
<dbReference type="PANTHER" id="PTHR47566:SF1">
    <property type="entry name" value="PROTEIN NUD1"/>
    <property type="match status" value="1"/>
</dbReference>
<dbReference type="InterPro" id="IPR052574">
    <property type="entry name" value="CDIRP"/>
</dbReference>
<reference evidence="6" key="1">
    <citation type="journal article" date="2019" name="Int. J. Syst. Evol. Microbiol.">
        <title>The Global Catalogue of Microorganisms (GCM) 10K type strain sequencing project: providing services to taxonomists for standard genome sequencing and annotation.</title>
        <authorList>
            <consortium name="The Broad Institute Genomics Platform"/>
            <consortium name="The Broad Institute Genome Sequencing Center for Infectious Disease"/>
            <person name="Wu L."/>
            <person name="Ma J."/>
        </authorList>
    </citation>
    <scope>NUCLEOTIDE SEQUENCE [LARGE SCALE GENOMIC DNA]</scope>
    <source>
        <strain evidence="6">JCM 17525</strain>
    </source>
</reference>
<keyword evidence="6" id="KW-1185">Reference proteome</keyword>
<dbReference type="Pfam" id="PF18962">
    <property type="entry name" value="Por_Secre_tail"/>
    <property type="match status" value="1"/>
</dbReference>
<dbReference type="InterPro" id="IPR032675">
    <property type="entry name" value="LRR_dom_sf"/>
</dbReference>
<dbReference type="Gene3D" id="3.80.10.10">
    <property type="entry name" value="Ribonuclease Inhibitor"/>
    <property type="match status" value="5"/>
</dbReference>
<evidence type="ECO:0000313" key="6">
    <source>
        <dbReference type="Proteomes" id="UP001501456"/>
    </source>
</evidence>
<accession>A0ABP7HH12</accession>
<evidence type="ECO:0000256" key="3">
    <source>
        <dbReference type="ARBA" id="ARBA00022737"/>
    </source>
</evidence>
<dbReference type="NCBIfam" id="TIGR04183">
    <property type="entry name" value="Por_Secre_tail"/>
    <property type="match status" value="1"/>
</dbReference>